<dbReference type="EMBL" id="JXTB01000433">
    <property type="protein sequence ID" value="PON40704.1"/>
    <property type="molecule type" value="Genomic_DNA"/>
</dbReference>
<comment type="caution">
    <text evidence="1">The sequence shown here is derived from an EMBL/GenBank/DDBJ whole genome shotgun (WGS) entry which is preliminary data.</text>
</comment>
<accession>A0A2P5AVY3</accession>
<evidence type="ECO:0000313" key="2">
    <source>
        <dbReference type="Proteomes" id="UP000237105"/>
    </source>
</evidence>
<protein>
    <submittedName>
        <fullName evidence="1">Uncharacterized protein</fullName>
    </submittedName>
</protein>
<proteinExistence type="predicted"/>
<reference evidence="2" key="1">
    <citation type="submission" date="2016-06" db="EMBL/GenBank/DDBJ databases">
        <title>Parallel loss of symbiosis genes in relatives of nitrogen-fixing non-legume Parasponia.</title>
        <authorList>
            <person name="Van Velzen R."/>
            <person name="Holmer R."/>
            <person name="Bu F."/>
            <person name="Rutten L."/>
            <person name="Van Zeijl A."/>
            <person name="Liu W."/>
            <person name="Santuari L."/>
            <person name="Cao Q."/>
            <person name="Sharma T."/>
            <person name="Shen D."/>
            <person name="Roswanjaya Y."/>
            <person name="Wardhani T."/>
            <person name="Kalhor M.S."/>
            <person name="Jansen J."/>
            <person name="Van den Hoogen J."/>
            <person name="Gungor B."/>
            <person name="Hartog M."/>
            <person name="Hontelez J."/>
            <person name="Verver J."/>
            <person name="Yang W.-C."/>
            <person name="Schijlen E."/>
            <person name="Repin R."/>
            <person name="Schilthuizen M."/>
            <person name="Schranz E."/>
            <person name="Heidstra R."/>
            <person name="Miyata K."/>
            <person name="Fedorova E."/>
            <person name="Kohlen W."/>
            <person name="Bisseling T."/>
            <person name="Smit S."/>
            <person name="Geurts R."/>
        </authorList>
    </citation>
    <scope>NUCLEOTIDE SEQUENCE [LARGE SCALE GENOMIC DNA]</scope>
    <source>
        <strain evidence="2">cv. WU1-14</strain>
    </source>
</reference>
<sequence length="60" mass="6680">MILTIEIASLSDAQIGIPFSDICLCYGINEKHIRNEPKPDPFLPLQVQTKPQISISAIEE</sequence>
<gene>
    <name evidence="1" type="ORF">PanWU01x14_294970</name>
</gene>
<name>A0A2P5AVY3_PARAD</name>
<dbReference type="Proteomes" id="UP000237105">
    <property type="component" value="Unassembled WGS sequence"/>
</dbReference>
<dbReference type="AlphaFoldDB" id="A0A2P5AVY3"/>
<keyword evidence="2" id="KW-1185">Reference proteome</keyword>
<organism evidence="1 2">
    <name type="scientific">Parasponia andersonii</name>
    <name type="common">Sponia andersonii</name>
    <dbReference type="NCBI Taxonomy" id="3476"/>
    <lineage>
        <taxon>Eukaryota</taxon>
        <taxon>Viridiplantae</taxon>
        <taxon>Streptophyta</taxon>
        <taxon>Embryophyta</taxon>
        <taxon>Tracheophyta</taxon>
        <taxon>Spermatophyta</taxon>
        <taxon>Magnoliopsida</taxon>
        <taxon>eudicotyledons</taxon>
        <taxon>Gunneridae</taxon>
        <taxon>Pentapetalae</taxon>
        <taxon>rosids</taxon>
        <taxon>fabids</taxon>
        <taxon>Rosales</taxon>
        <taxon>Cannabaceae</taxon>
        <taxon>Parasponia</taxon>
    </lineage>
</organism>
<evidence type="ECO:0000313" key="1">
    <source>
        <dbReference type="EMBL" id="PON40704.1"/>
    </source>
</evidence>